<dbReference type="PANTHER" id="PTHR31793">
    <property type="entry name" value="4-HYDROXYBENZOYL-COA THIOESTERASE FAMILY MEMBER"/>
    <property type="match status" value="1"/>
</dbReference>
<keyword evidence="2 3" id="KW-0378">Hydrolase</keyword>
<dbReference type="PIRSF" id="PIRSF003230">
    <property type="entry name" value="YbgC"/>
    <property type="match status" value="1"/>
</dbReference>
<dbReference type="EC" id="3.1.2.-" evidence="3"/>
<comment type="caution">
    <text evidence="3">The sequence shown here is derived from an EMBL/GenBank/DDBJ whole genome shotgun (WGS) entry which is preliminary data.</text>
</comment>
<evidence type="ECO:0000256" key="2">
    <source>
        <dbReference type="ARBA" id="ARBA00022801"/>
    </source>
</evidence>
<sequence>MTTPFQPHLTEIKVRGYHLDLYGHVNNARYLEFLEEARWGFTEDQGFLQWVIDSGLAFVIVNINIDYRRPAMMGEALLIETAMKKVGNRSAVIHQTVKLKGTDTLIAQADVTFVMFDGKRGSAVALDGELRERFLSLPTWPEAAASA</sequence>
<dbReference type="InterPro" id="IPR029069">
    <property type="entry name" value="HotDog_dom_sf"/>
</dbReference>
<dbReference type="Proteomes" id="UP001595791">
    <property type="component" value="Unassembled WGS sequence"/>
</dbReference>
<dbReference type="GO" id="GO:0016787">
    <property type="term" value="F:hydrolase activity"/>
    <property type="evidence" value="ECO:0007669"/>
    <property type="project" value="UniProtKB-KW"/>
</dbReference>
<reference evidence="4" key="1">
    <citation type="journal article" date="2019" name="Int. J. Syst. Evol. Microbiol.">
        <title>The Global Catalogue of Microorganisms (GCM) 10K type strain sequencing project: providing services to taxonomists for standard genome sequencing and annotation.</title>
        <authorList>
            <consortium name="The Broad Institute Genomics Platform"/>
            <consortium name="The Broad Institute Genome Sequencing Center for Infectious Disease"/>
            <person name="Wu L."/>
            <person name="Ma J."/>
        </authorList>
    </citation>
    <scope>NUCLEOTIDE SEQUENCE [LARGE SCALE GENOMIC DNA]</scope>
    <source>
        <strain evidence="4">LMG 29894</strain>
    </source>
</reference>
<dbReference type="Gene3D" id="3.10.129.10">
    <property type="entry name" value="Hotdog Thioesterase"/>
    <property type="match status" value="1"/>
</dbReference>
<dbReference type="InterPro" id="IPR050563">
    <property type="entry name" value="4-hydroxybenzoyl-CoA_TE"/>
</dbReference>
<gene>
    <name evidence="3" type="ORF">ACFOW7_16460</name>
</gene>
<dbReference type="EMBL" id="JBHSBU010000001">
    <property type="protein sequence ID" value="MFC4160933.1"/>
    <property type="molecule type" value="Genomic_DNA"/>
</dbReference>
<accession>A0ABV8MRS1</accession>
<dbReference type="Pfam" id="PF13279">
    <property type="entry name" value="4HBT_2"/>
    <property type="match status" value="1"/>
</dbReference>
<evidence type="ECO:0000313" key="4">
    <source>
        <dbReference type="Proteomes" id="UP001595791"/>
    </source>
</evidence>
<dbReference type="NCBIfam" id="TIGR00051">
    <property type="entry name" value="YbgC/FadM family acyl-CoA thioesterase"/>
    <property type="match status" value="1"/>
</dbReference>
<dbReference type="InterPro" id="IPR006684">
    <property type="entry name" value="YbgC/YbaW"/>
</dbReference>
<dbReference type="PANTHER" id="PTHR31793:SF24">
    <property type="entry name" value="LONG-CHAIN ACYL-COA THIOESTERASE FADM"/>
    <property type="match status" value="1"/>
</dbReference>
<proteinExistence type="inferred from homology"/>
<name>A0ABV8MRS1_9NEIS</name>
<keyword evidence="4" id="KW-1185">Reference proteome</keyword>
<protein>
    <submittedName>
        <fullName evidence="3">Acyl-CoA thioesterase</fullName>
        <ecNumber evidence="3">3.1.2.-</ecNumber>
    </submittedName>
</protein>
<dbReference type="RefSeq" id="WP_378166295.1">
    <property type="nucleotide sequence ID" value="NZ_JBHSBU010000001.1"/>
</dbReference>
<comment type="similarity">
    <text evidence="1">Belongs to the 4-hydroxybenzoyl-CoA thioesterase family.</text>
</comment>
<dbReference type="SUPFAM" id="SSF54637">
    <property type="entry name" value="Thioesterase/thiol ester dehydrase-isomerase"/>
    <property type="match status" value="1"/>
</dbReference>
<organism evidence="3 4">
    <name type="scientific">Chitinimonas lacunae</name>
    <dbReference type="NCBI Taxonomy" id="1963018"/>
    <lineage>
        <taxon>Bacteria</taxon>
        <taxon>Pseudomonadati</taxon>
        <taxon>Pseudomonadota</taxon>
        <taxon>Betaproteobacteria</taxon>
        <taxon>Neisseriales</taxon>
        <taxon>Chitinibacteraceae</taxon>
        <taxon>Chitinimonas</taxon>
    </lineage>
</organism>
<evidence type="ECO:0000256" key="1">
    <source>
        <dbReference type="ARBA" id="ARBA00005953"/>
    </source>
</evidence>
<dbReference type="CDD" id="cd00586">
    <property type="entry name" value="4HBT"/>
    <property type="match status" value="1"/>
</dbReference>
<evidence type="ECO:0000313" key="3">
    <source>
        <dbReference type="EMBL" id="MFC4160933.1"/>
    </source>
</evidence>